<dbReference type="InterPro" id="IPR050902">
    <property type="entry name" value="ABC_Transporter_SBP"/>
</dbReference>
<dbReference type="Proteomes" id="UP000264071">
    <property type="component" value="Unassembled WGS sequence"/>
</dbReference>
<sequence length="385" mass="41680">MIRSFLPLLLATIGQGISAGVNTVQAQAAPRGTARATAAVAQGPVQFTDISGRRISLAKPASRVLIDDGRFLMAMALIDPDPVRTLVAWPKDINRIGVRTHEQFRAKFPRLDSLTAIASSAATYSQEQVLRVRPEVAVFSMGQGPSTEQVEQLQRAGIEVVFIDFFVHPLENTDPSLLMLGQLVGRRAAAQAFVDFRKQHMRVISERLRKAGARTRPKVFVEVHAGISEECCHAPGKGNIGDYITFVGGHNIAADVLPGTTGKLNIEYVLSQNAPVYIETGGPHLEKAGGLVLGPGFTPEQARTALQKMTARQGISSLAAVKSGRTYGIAHQLLNSPLDILAVESMARWIDPVLFKDIDPAKTLTEINTKYLAVPIEGPQWVSLR</sequence>
<dbReference type="Pfam" id="PF01497">
    <property type="entry name" value="Peripla_BP_2"/>
    <property type="match status" value="1"/>
</dbReference>
<dbReference type="PROSITE" id="PS50983">
    <property type="entry name" value="FE_B12_PBP"/>
    <property type="match status" value="1"/>
</dbReference>
<reference evidence="2 3" key="1">
    <citation type="journal article" date="2018" name="Nat. Biotechnol.">
        <title>A standardized bacterial taxonomy based on genome phylogeny substantially revises the tree of life.</title>
        <authorList>
            <person name="Parks D.H."/>
            <person name="Chuvochina M."/>
            <person name="Waite D.W."/>
            <person name="Rinke C."/>
            <person name="Skarshewski A."/>
            <person name="Chaumeil P.A."/>
            <person name="Hugenholtz P."/>
        </authorList>
    </citation>
    <scope>NUCLEOTIDE SEQUENCE [LARGE SCALE GENOMIC DNA]</scope>
    <source>
        <strain evidence="2">UBA8844</strain>
    </source>
</reference>
<dbReference type="OMA" id="YQFVAVQ"/>
<dbReference type="InterPro" id="IPR002491">
    <property type="entry name" value="ABC_transptr_periplasmic_BD"/>
</dbReference>
<dbReference type="PANTHER" id="PTHR30535:SF34">
    <property type="entry name" value="MOLYBDATE-BINDING PROTEIN MOLA"/>
    <property type="match status" value="1"/>
</dbReference>
<dbReference type="Gene3D" id="3.40.50.1980">
    <property type="entry name" value="Nitrogenase molybdenum iron protein domain"/>
    <property type="match status" value="2"/>
</dbReference>
<proteinExistence type="predicted"/>
<gene>
    <name evidence="2" type="ORF">DGD08_11045</name>
</gene>
<dbReference type="EMBL" id="DPIY01000010">
    <property type="protein sequence ID" value="HCT57725.1"/>
    <property type="molecule type" value="Genomic_DNA"/>
</dbReference>
<feature type="domain" description="Fe/B12 periplasmic-binding" evidence="1">
    <location>
        <begin position="74"/>
        <end position="358"/>
    </location>
</feature>
<dbReference type="SUPFAM" id="SSF53807">
    <property type="entry name" value="Helical backbone' metal receptor"/>
    <property type="match status" value="1"/>
</dbReference>
<protein>
    <submittedName>
        <fullName evidence="2">ABC transporter substrate-binding protein</fullName>
    </submittedName>
</protein>
<dbReference type="AlphaFoldDB" id="A0A3D4V9E7"/>
<dbReference type="PANTHER" id="PTHR30535">
    <property type="entry name" value="VITAMIN B12-BINDING PROTEIN"/>
    <property type="match status" value="1"/>
</dbReference>
<accession>A0A3D4V9E7</accession>
<evidence type="ECO:0000313" key="2">
    <source>
        <dbReference type="EMBL" id="HCT57725.1"/>
    </source>
</evidence>
<evidence type="ECO:0000259" key="1">
    <source>
        <dbReference type="PROSITE" id="PS50983"/>
    </source>
</evidence>
<organism evidence="2 3">
    <name type="scientific">Gemmatimonas aurantiaca</name>
    <dbReference type="NCBI Taxonomy" id="173480"/>
    <lineage>
        <taxon>Bacteria</taxon>
        <taxon>Pseudomonadati</taxon>
        <taxon>Gemmatimonadota</taxon>
        <taxon>Gemmatimonadia</taxon>
        <taxon>Gemmatimonadales</taxon>
        <taxon>Gemmatimonadaceae</taxon>
        <taxon>Gemmatimonas</taxon>
    </lineage>
</organism>
<evidence type="ECO:0000313" key="3">
    <source>
        <dbReference type="Proteomes" id="UP000264071"/>
    </source>
</evidence>
<name>A0A3D4V9E7_9BACT</name>
<comment type="caution">
    <text evidence="2">The sequence shown here is derived from an EMBL/GenBank/DDBJ whole genome shotgun (WGS) entry which is preliminary data.</text>
</comment>